<keyword evidence="2" id="KW-1003">Cell membrane</keyword>
<evidence type="ECO:0000256" key="8">
    <source>
        <dbReference type="ARBA" id="ARBA00023136"/>
    </source>
</evidence>
<evidence type="ECO:0000256" key="6">
    <source>
        <dbReference type="ARBA" id="ARBA00022989"/>
    </source>
</evidence>
<evidence type="ECO:0000256" key="7">
    <source>
        <dbReference type="ARBA" id="ARBA00023012"/>
    </source>
</evidence>
<comment type="caution">
    <text evidence="9">The sequence shown here is derived from an EMBL/GenBank/DDBJ whole genome shotgun (WGS) entry which is preliminary data.</text>
</comment>
<dbReference type="SUPFAM" id="SSF55874">
    <property type="entry name" value="ATPase domain of HSP90 chaperone/DNA topoisomerase II/histidine kinase"/>
    <property type="match status" value="1"/>
</dbReference>
<evidence type="ECO:0000256" key="5">
    <source>
        <dbReference type="ARBA" id="ARBA00022777"/>
    </source>
</evidence>
<dbReference type="AlphaFoldDB" id="A0A117QXG7"/>
<dbReference type="EMBL" id="LMWV01000037">
    <property type="protein sequence ID" value="KUN59294.1"/>
    <property type="molecule type" value="Genomic_DNA"/>
</dbReference>
<dbReference type="GO" id="GO:0005886">
    <property type="term" value="C:plasma membrane"/>
    <property type="evidence" value="ECO:0007669"/>
    <property type="project" value="UniProtKB-SubCell"/>
</dbReference>
<proteinExistence type="predicted"/>
<name>A0A117QXG7_9ACTN</name>
<keyword evidence="8" id="KW-0472">Membrane</keyword>
<dbReference type="PANTHER" id="PTHR24421:SF37">
    <property type="entry name" value="SENSOR HISTIDINE KINASE NARS"/>
    <property type="match status" value="1"/>
</dbReference>
<evidence type="ECO:0000256" key="2">
    <source>
        <dbReference type="ARBA" id="ARBA00022475"/>
    </source>
</evidence>
<dbReference type="GO" id="GO:0016301">
    <property type="term" value="F:kinase activity"/>
    <property type="evidence" value="ECO:0007669"/>
    <property type="project" value="UniProtKB-KW"/>
</dbReference>
<dbReference type="RefSeq" id="WP_159055631.1">
    <property type="nucleotide sequence ID" value="NZ_JBPJFL010000003.1"/>
</dbReference>
<keyword evidence="5" id="KW-0418">Kinase</keyword>
<keyword evidence="3" id="KW-0808">Transferase</keyword>
<evidence type="ECO:0000256" key="1">
    <source>
        <dbReference type="ARBA" id="ARBA00004651"/>
    </source>
</evidence>
<dbReference type="PANTHER" id="PTHR24421">
    <property type="entry name" value="NITRATE/NITRITE SENSOR PROTEIN NARX-RELATED"/>
    <property type="match status" value="1"/>
</dbReference>
<sequence>MFPDGVSPEDQATYYDEIEQAGAKAVKAMRHLVGMLRKDTTDPLTSLREAVLKAVGEDRRVCLDLPENLDRVARTPQLATTVHRVILESLNNARHHASQATYISVALRIEQDAVRHVLVLEVVNDGVTGP</sequence>
<accession>A0A117QXG7</accession>
<evidence type="ECO:0000256" key="4">
    <source>
        <dbReference type="ARBA" id="ARBA00022692"/>
    </source>
</evidence>
<keyword evidence="7" id="KW-0902">Two-component regulatory system</keyword>
<protein>
    <recommendedName>
        <fullName evidence="11">Histidine kinase</fullName>
    </recommendedName>
</protein>
<organism evidence="9 10">
    <name type="scientific">Streptomyces griseorubiginosus</name>
    <dbReference type="NCBI Taxonomy" id="67304"/>
    <lineage>
        <taxon>Bacteria</taxon>
        <taxon>Bacillati</taxon>
        <taxon>Actinomycetota</taxon>
        <taxon>Actinomycetes</taxon>
        <taxon>Kitasatosporales</taxon>
        <taxon>Streptomycetaceae</taxon>
        <taxon>Streptomyces</taxon>
    </lineage>
</organism>
<evidence type="ECO:0000313" key="10">
    <source>
        <dbReference type="Proteomes" id="UP000054375"/>
    </source>
</evidence>
<comment type="subcellular location">
    <subcellularLocation>
        <location evidence="1">Cell membrane</location>
        <topology evidence="1">Multi-pass membrane protein</topology>
    </subcellularLocation>
</comment>
<keyword evidence="4" id="KW-0812">Transmembrane</keyword>
<evidence type="ECO:0000313" key="9">
    <source>
        <dbReference type="EMBL" id="KUN59294.1"/>
    </source>
</evidence>
<dbReference type="Gene3D" id="3.30.565.10">
    <property type="entry name" value="Histidine kinase-like ATPase, C-terminal domain"/>
    <property type="match status" value="1"/>
</dbReference>
<evidence type="ECO:0000256" key="3">
    <source>
        <dbReference type="ARBA" id="ARBA00022679"/>
    </source>
</evidence>
<gene>
    <name evidence="9" type="ORF">AQJ54_40285</name>
</gene>
<dbReference type="InterPro" id="IPR050482">
    <property type="entry name" value="Sensor_HK_TwoCompSys"/>
</dbReference>
<dbReference type="GO" id="GO:0000160">
    <property type="term" value="P:phosphorelay signal transduction system"/>
    <property type="evidence" value="ECO:0007669"/>
    <property type="project" value="UniProtKB-KW"/>
</dbReference>
<reference evidence="9 10" key="1">
    <citation type="submission" date="2015-10" db="EMBL/GenBank/DDBJ databases">
        <title>Draft genome sequence of Streptomyces griseorubiginosus DSM 40469, type strain for the species Streptomyces griseorubiginosus.</title>
        <authorList>
            <person name="Ruckert C."/>
            <person name="Winkler A."/>
            <person name="Kalinowski J."/>
            <person name="Kampfer P."/>
            <person name="Glaeser S."/>
        </authorList>
    </citation>
    <scope>NUCLEOTIDE SEQUENCE [LARGE SCALE GENOMIC DNA]</scope>
    <source>
        <strain evidence="9 10">DSM 40469</strain>
    </source>
</reference>
<evidence type="ECO:0008006" key="11">
    <source>
        <dbReference type="Google" id="ProtNLM"/>
    </source>
</evidence>
<keyword evidence="10" id="KW-1185">Reference proteome</keyword>
<keyword evidence="6" id="KW-1133">Transmembrane helix</keyword>
<dbReference type="InterPro" id="IPR036890">
    <property type="entry name" value="HATPase_C_sf"/>
</dbReference>
<dbReference type="Proteomes" id="UP000054375">
    <property type="component" value="Unassembled WGS sequence"/>
</dbReference>